<dbReference type="CDD" id="cd06438">
    <property type="entry name" value="EpsO_like"/>
    <property type="match status" value="1"/>
</dbReference>
<reference evidence="5" key="1">
    <citation type="submission" date="2019-11" db="EMBL/GenBank/DDBJ databases">
        <authorList>
            <person name="Feng L."/>
        </authorList>
    </citation>
    <scope>NUCLEOTIDE SEQUENCE</scope>
    <source>
        <strain evidence="5">IbartlettiiLFYP30</strain>
    </source>
</reference>
<proteinExistence type="inferred from homology"/>
<dbReference type="EMBL" id="CACRUE010000046">
    <property type="protein sequence ID" value="VYU57900.1"/>
    <property type="molecule type" value="Genomic_DNA"/>
</dbReference>
<name>A0A6N3G117_9FIRM</name>
<dbReference type="RefSeq" id="WP_156531281.1">
    <property type="nucleotide sequence ID" value="NZ_CACRUE010000046.1"/>
</dbReference>
<organism evidence="5">
    <name type="scientific">Intestinibacter bartlettii</name>
    <dbReference type="NCBI Taxonomy" id="261299"/>
    <lineage>
        <taxon>Bacteria</taxon>
        <taxon>Bacillati</taxon>
        <taxon>Bacillota</taxon>
        <taxon>Clostridia</taxon>
        <taxon>Peptostreptococcales</taxon>
        <taxon>Peptostreptococcaceae</taxon>
        <taxon>Intestinibacter</taxon>
    </lineage>
</organism>
<keyword evidence="4" id="KW-1133">Transmembrane helix</keyword>
<dbReference type="PANTHER" id="PTHR43630:SF1">
    <property type="entry name" value="POLY-BETA-1,6-N-ACETYL-D-GLUCOSAMINE SYNTHASE"/>
    <property type="match status" value="1"/>
</dbReference>
<evidence type="ECO:0000256" key="1">
    <source>
        <dbReference type="ARBA" id="ARBA00006739"/>
    </source>
</evidence>
<dbReference type="Gene3D" id="3.90.550.10">
    <property type="entry name" value="Spore Coat Polysaccharide Biosynthesis Protein SpsA, Chain A"/>
    <property type="match status" value="1"/>
</dbReference>
<feature type="transmembrane region" description="Helical" evidence="4">
    <location>
        <begin position="391"/>
        <end position="413"/>
    </location>
</feature>
<keyword evidence="2 5" id="KW-0328">Glycosyltransferase</keyword>
<keyword evidence="4" id="KW-0812">Transmembrane</keyword>
<dbReference type="GO" id="GO:0016757">
    <property type="term" value="F:glycosyltransferase activity"/>
    <property type="evidence" value="ECO:0007669"/>
    <property type="project" value="UniProtKB-KW"/>
</dbReference>
<dbReference type="AlphaFoldDB" id="A0A6N3G117"/>
<evidence type="ECO:0000313" key="5">
    <source>
        <dbReference type="EMBL" id="VYU57900.1"/>
    </source>
</evidence>
<keyword evidence="4" id="KW-0472">Membrane</keyword>
<dbReference type="EC" id="2.4.1.-" evidence="5"/>
<comment type="similarity">
    <text evidence="1">Belongs to the glycosyltransferase 2 family.</text>
</comment>
<evidence type="ECO:0000256" key="2">
    <source>
        <dbReference type="ARBA" id="ARBA00022676"/>
    </source>
</evidence>
<evidence type="ECO:0000256" key="3">
    <source>
        <dbReference type="ARBA" id="ARBA00022679"/>
    </source>
</evidence>
<dbReference type="PANTHER" id="PTHR43630">
    <property type="entry name" value="POLY-BETA-1,6-N-ACETYL-D-GLUCOSAMINE SYNTHASE"/>
    <property type="match status" value="1"/>
</dbReference>
<sequence length="434" mass="49871">MLEILFILVGMMSVYCFVIETYSVFLSIFGYKKLEKYYTESSPEAKFLILVAAHNEEDVIESTLENLEKIDYPKELFDLYVVNDNSTDRTGELCDKRGAMHIDTIEKKFQREGVGKSAGLQYALRALGFEKLKEKYDMLLILDADNHVDSNILREINSQWLYEGKPEAIQTYLDSKNAQSIISVGYAISYNIMNRFFQLSKKRLGLNNAIGGTGFAVRMDWLINTGGFCYKSLVEDLEMSIEIFKSGGRVSWNHFTRIYDEKPDTLKVSIKQRIRWCQGHWYVAFNNFGSLLKGFVKSKFNFRYIDQLIYLFGMGKAVQIGILLIAIVLSLVLNIGIVLGYPWATLSGLGMFILKWIMPTNILRFILSFYSYIGLPIYANYIDGSIKINPIKMICGVFVVGITYIYTQIVGLMKWRNQSTWVKTPHKHKDKNLA</sequence>
<keyword evidence="3 5" id="KW-0808">Transferase</keyword>
<dbReference type="Pfam" id="PF13641">
    <property type="entry name" value="Glyco_tranf_2_3"/>
    <property type="match status" value="1"/>
</dbReference>
<protein>
    <submittedName>
        <fullName evidence="5">Beta-monoglucosyldiacylglycerol synthase</fullName>
        <ecNumber evidence="5">2.4.1.-</ecNumber>
    </submittedName>
</protein>
<dbReference type="InterPro" id="IPR029044">
    <property type="entry name" value="Nucleotide-diphossugar_trans"/>
</dbReference>
<gene>
    <name evidence="5" type="ORF">IBLFYP30_00674</name>
</gene>
<dbReference type="SUPFAM" id="SSF53448">
    <property type="entry name" value="Nucleotide-diphospho-sugar transferases"/>
    <property type="match status" value="1"/>
</dbReference>
<feature type="transmembrane region" description="Helical" evidence="4">
    <location>
        <begin position="6"/>
        <end position="31"/>
    </location>
</feature>
<evidence type="ECO:0000256" key="4">
    <source>
        <dbReference type="SAM" id="Phobius"/>
    </source>
</evidence>
<feature type="transmembrane region" description="Helical" evidence="4">
    <location>
        <begin position="361"/>
        <end position="379"/>
    </location>
</feature>
<accession>A0A6N3G117</accession>